<accession>A0A916TJG4</accession>
<sequence>MTKDKETRRSTGGSKPMKSYGFLSHGGPVAKEAGTDPRAHHKSRGAQSAKPTHDGKPEPLGTKPAIGRYRQDKPT</sequence>
<dbReference type="AlphaFoldDB" id="A0A916TJG4"/>
<organism evidence="2 3">
    <name type="scientific">Roseibium aquae</name>
    <dbReference type="NCBI Taxonomy" id="1323746"/>
    <lineage>
        <taxon>Bacteria</taxon>
        <taxon>Pseudomonadati</taxon>
        <taxon>Pseudomonadota</taxon>
        <taxon>Alphaproteobacteria</taxon>
        <taxon>Hyphomicrobiales</taxon>
        <taxon>Stappiaceae</taxon>
        <taxon>Roseibium</taxon>
    </lineage>
</organism>
<evidence type="ECO:0000256" key="1">
    <source>
        <dbReference type="SAM" id="MobiDB-lite"/>
    </source>
</evidence>
<dbReference type="Proteomes" id="UP000605148">
    <property type="component" value="Unassembled WGS sequence"/>
</dbReference>
<dbReference type="OrthoDB" id="7679340at2"/>
<gene>
    <name evidence="2" type="ORF">GCM10011316_20570</name>
</gene>
<proteinExistence type="predicted"/>
<dbReference type="EMBL" id="BMFA01000005">
    <property type="protein sequence ID" value="GGB48298.1"/>
    <property type="molecule type" value="Genomic_DNA"/>
</dbReference>
<comment type="caution">
    <text evidence="2">The sequence shown here is derived from an EMBL/GenBank/DDBJ whole genome shotgun (WGS) entry which is preliminary data.</text>
</comment>
<name>A0A916TJG4_9HYPH</name>
<feature type="region of interest" description="Disordered" evidence="1">
    <location>
        <begin position="1"/>
        <end position="75"/>
    </location>
</feature>
<reference evidence="2" key="2">
    <citation type="submission" date="2020-09" db="EMBL/GenBank/DDBJ databases">
        <authorList>
            <person name="Sun Q."/>
            <person name="Zhou Y."/>
        </authorList>
    </citation>
    <scope>NUCLEOTIDE SEQUENCE</scope>
    <source>
        <strain evidence="2">CGMCC 1.12426</strain>
    </source>
</reference>
<evidence type="ECO:0000313" key="3">
    <source>
        <dbReference type="Proteomes" id="UP000605148"/>
    </source>
</evidence>
<dbReference type="RefSeq" id="WP_150495863.1">
    <property type="nucleotide sequence ID" value="NZ_BMFA01000005.1"/>
</dbReference>
<protein>
    <submittedName>
        <fullName evidence="2">Uncharacterized protein</fullName>
    </submittedName>
</protein>
<keyword evidence="3" id="KW-1185">Reference proteome</keyword>
<evidence type="ECO:0000313" key="2">
    <source>
        <dbReference type="EMBL" id="GGB48298.1"/>
    </source>
</evidence>
<reference evidence="2" key="1">
    <citation type="journal article" date="2014" name="Int. J. Syst. Evol. Microbiol.">
        <title>Complete genome sequence of Corynebacterium casei LMG S-19264T (=DSM 44701T), isolated from a smear-ripened cheese.</title>
        <authorList>
            <consortium name="US DOE Joint Genome Institute (JGI-PGF)"/>
            <person name="Walter F."/>
            <person name="Albersmeier A."/>
            <person name="Kalinowski J."/>
            <person name="Ruckert C."/>
        </authorList>
    </citation>
    <scope>NUCLEOTIDE SEQUENCE</scope>
    <source>
        <strain evidence="2">CGMCC 1.12426</strain>
    </source>
</reference>